<gene>
    <name evidence="2" type="ORF">Ae201684_006432</name>
</gene>
<dbReference type="SUPFAM" id="SSF57850">
    <property type="entry name" value="RING/U-box"/>
    <property type="match status" value="1"/>
</dbReference>
<keyword evidence="3" id="KW-1185">Reference proteome</keyword>
<name>A0A6G0XAR7_9STRA</name>
<accession>A0A6G0XAR7</accession>
<protein>
    <recommendedName>
        <fullName evidence="1">RWD domain-containing protein</fullName>
    </recommendedName>
</protein>
<evidence type="ECO:0000259" key="1">
    <source>
        <dbReference type="PROSITE" id="PS50908"/>
    </source>
</evidence>
<evidence type="ECO:0000313" key="2">
    <source>
        <dbReference type="EMBL" id="KAF0737256.1"/>
    </source>
</evidence>
<proteinExistence type="predicted"/>
<dbReference type="EMBL" id="VJMJ01000084">
    <property type="protein sequence ID" value="KAF0737256.1"/>
    <property type="molecule type" value="Genomic_DNA"/>
</dbReference>
<dbReference type="AlphaFoldDB" id="A0A6G0XAR7"/>
<dbReference type="PANTHER" id="PTHR40237:SF1">
    <property type="entry name" value="LD44813P"/>
    <property type="match status" value="1"/>
</dbReference>
<reference evidence="2 3" key="1">
    <citation type="submission" date="2019-07" db="EMBL/GenBank/DDBJ databases">
        <title>Genomics analysis of Aphanomyces spp. identifies a new class of oomycete effector associated with host adaptation.</title>
        <authorList>
            <person name="Gaulin E."/>
        </authorList>
    </citation>
    <scope>NUCLEOTIDE SEQUENCE [LARGE SCALE GENOMIC DNA]</scope>
    <source>
        <strain evidence="2 3">ATCC 201684</strain>
    </source>
</reference>
<dbReference type="PANTHER" id="PTHR40237">
    <property type="entry name" value="LD44813P"/>
    <property type="match status" value="1"/>
</dbReference>
<comment type="caution">
    <text evidence="2">The sequence shown here is derived from an EMBL/GenBank/DDBJ whole genome shotgun (WGS) entry which is preliminary data.</text>
</comment>
<evidence type="ECO:0000313" key="3">
    <source>
        <dbReference type="Proteomes" id="UP000481153"/>
    </source>
</evidence>
<dbReference type="Proteomes" id="UP000481153">
    <property type="component" value="Unassembled WGS sequence"/>
</dbReference>
<dbReference type="VEuPathDB" id="FungiDB:AeMF1_011158"/>
<dbReference type="PROSITE" id="PS50908">
    <property type="entry name" value="RWD"/>
    <property type="match status" value="1"/>
</dbReference>
<feature type="domain" description="RWD" evidence="1">
    <location>
        <begin position="8"/>
        <end position="107"/>
    </location>
</feature>
<sequence length="384" mass="42997">MATMERQDELAAFKRFIPASGIETCSPEHLQASIQCTRYRKLRLRLRFPDNYPREELMVELTSDTLPDIALRRLTKFIDAKAIEFAKEGKPQVETIVALIQSSLQDNKLLYAFDEVRQLRLLAEQNGSEIKLNERAGRIKLHLKRNEYFFHANIKLDDHYPDSPIVISCDGSNYPPSIADAITKRANDIVARIVQGYTVDQAFFASNPIKKPLALIEAVDTEIPQPKKTGGKKAAAAATAPIKHAPRDNIAPLYYGLDGGILHESPLDEAVKSLLPVCKTFLWDQCLVGLPATTCVTCSKAILPTDPKSKLSPGQVPLQTYCGHWYHHDCLGQILSSPPFVHGCKACNVVLHHPKWSSNVDELKRAHERAARQARELEEIADMF</sequence>
<dbReference type="InterPro" id="IPR006575">
    <property type="entry name" value="RWD_dom"/>
</dbReference>
<organism evidence="2 3">
    <name type="scientific">Aphanomyces euteiches</name>
    <dbReference type="NCBI Taxonomy" id="100861"/>
    <lineage>
        <taxon>Eukaryota</taxon>
        <taxon>Sar</taxon>
        <taxon>Stramenopiles</taxon>
        <taxon>Oomycota</taxon>
        <taxon>Saprolegniomycetes</taxon>
        <taxon>Saprolegniales</taxon>
        <taxon>Verrucalvaceae</taxon>
        <taxon>Aphanomyces</taxon>
    </lineage>
</organism>